<dbReference type="STRING" id="330214.NIDE2006"/>
<evidence type="ECO:0000313" key="2">
    <source>
        <dbReference type="Proteomes" id="UP000001660"/>
    </source>
</evidence>
<evidence type="ECO:0000313" key="1">
    <source>
        <dbReference type="EMBL" id="CBK41729.1"/>
    </source>
</evidence>
<keyword evidence="2" id="KW-1185">Reference proteome</keyword>
<accession>D8PES0</accession>
<reference evidence="1 2" key="1">
    <citation type="journal article" date="2010" name="Proc. Natl. Acad. Sci. U.S.A.">
        <title>A Nitrospira metagenome illuminates the physiology and evolution of globally important nitrite-oxidizing bacteria.</title>
        <authorList>
            <person name="Lucker S."/>
            <person name="Wagner M."/>
            <person name="Maixner F."/>
            <person name="Pelletier E."/>
            <person name="Koch H."/>
            <person name="Vacherie B."/>
            <person name="Rattei T."/>
            <person name="Sinninghe Damste J."/>
            <person name="Spieck E."/>
            <person name="Le Paslier D."/>
            <person name="Daims H."/>
        </authorList>
    </citation>
    <scope>NUCLEOTIDE SEQUENCE [LARGE SCALE GENOMIC DNA]</scope>
</reference>
<organism evidence="1 2">
    <name type="scientific">Nitrospira defluvii</name>
    <dbReference type="NCBI Taxonomy" id="330214"/>
    <lineage>
        <taxon>Bacteria</taxon>
        <taxon>Pseudomonadati</taxon>
        <taxon>Nitrospirota</taxon>
        <taxon>Nitrospiria</taxon>
        <taxon>Nitrospirales</taxon>
        <taxon>Nitrospiraceae</taxon>
        <taxon>Nitrospira</taxon>
    </lineage>
</organism>
<protein>
    <submittedName>
        <fullName evidence="1">Uncharacterized protein</fullName>
    </submittedName>
</protein>
<sequence>MSFSQAKWANQELMSQGYHKALEGMSMVRQQELPPGQVLYRFIDTSVGSPESGANGPWWLEYEYFMKIKQFALQHGYSLSYAARLFAAILYEYSEVNAFVRAEVVQPLRSWKGRGKQVRSVGKDSRDLPTMTPMQSMHEIYQLYVPGIVRGGSLFGSAFKFLDFIPLPVTNNWPGTG</sequence>
<dbReference type="EMBL" id="FP929003">
    <property type="protein sequence ID" value="CBK41729.1"/>
    <property type="molecule type" value="Genomic_DNA"/>
</dbReference>
<gene>
    <name evidence="1" type="ORF">NIDE2006</name>
</gene>
<dbReference type="eggNOG" id="ENOG502ZFFG">
    <property type="taxonomic scope" value="Bacteria"/>
</dbReference>
<dbReference type="AlphaFoldDB" id="D8PES0"/>
<name>D8PES0_9BACT</name>
<dbReference type="HOGENOM" id="CLU_1515219_0_0_0"/>
<proteinExistence type="predicted"/>
<dbReference type="Proteomes" id="UP000001660">
    <property type="component" value="Chromosome"/>
</dbReference>
<dbReference type="KEGG" id="nde:NIDE2006"/>